<keyword evidence="10 12" id="KW-0472">Membrane</keyword>
<dbReference type="InterPro" id="IPR045863">
    <property type="entry name" value="CorA_TM1_TM2"/>
</dbReference>
<dbReference type="GO" id="GO:0000287">
    <property type="term" value="F:magnesium ion binding"/>
    <property type="evidence" value="ECO:0007669"/>
    <property type="project" value="TreeGrafter"/>
</dbReference>
<keyword evidence="14" id="KW-1185">Reference proteome</keyword>
<dbReference type="SUPFAM" id="SSF144083">
    <property type="entry name" value="Magnesium transport protein CorA, transmembrane region"/>
    <property type="match status" value="1"/>
</dbReference>
<keyword evidence="11" id="KW-0175">Coiled coil</keyword>
<dbReference type="GO" id="GO:0015095">
    <property type="term" value="F:magnesium ion transmembrane transporter activity"/>
    <property type="evidence" value="ECO:0007669"/>
    <property type="project" value="TreeGrafter"/>
</dbReference>
<keyword evidence="4" id="KW-1003">Cell membrane</keyword>
<dbReference type="OrthoDB" id="9803484at2"/>
<dbReference type="GO" id="GO:0005886">
    <property type="term" value="C:plasma membrane"/>
    <property type="evidence" value="ECO:0007669"/>
    <property type="project" value="UniProtKB-SubCell"/>
</dbReference>
<keyword evidence="5" id="KW-0997">Cell inner membrane</keyword>
<dbReference type="GO" id="GO:0050897">
    <property type="term" value="F:cobalt ion binding"/>
    <property type="evidence" value="ECO:0007669"/>
    <property type="project" value="TreeGrafter"/>
</dbReference>
<dbReference type="GO" id="GO:0015087">
    <property type="term" value="F:cobalt ion transmembrane transporter activity"/>
    <property type="evidence" value="ECO:0007669"/>
    <property type="project" value="TreeGrafter"/>
</dbReference>
<dbReference type="eggNOG" id="COG0598">
    <property type="taxonomic scope" value="Bacteria"/>
</dbReference>
<dbReference type="PANTHER" id="PTHR46494">
    <property type="entry name" value="CORA FAMILY METAL ION TRANSPORTER (EUROFUNG)"/>
    <property type="match status" value="1"/>
</dbReference>
<evidence type="ECO:0000256" key="5">
    <source>
        <dbReference type="ARBA" id="ARBA00022519"/>
    </source>
</evidence>
<feature type="coiled-coil region" evidence="11">
    <location>
        <begin position="215"/>
        <end position="245"/>
    </location>
</feature>
<dbReference type="CDD" id="cd12833">
    <property type="entry name" value="ZntB-like_1"/>
    <property type="match status" value="1"/>
</dbReference>
<gene>
    <name evidence="13" type="ORF">A11A3_06750</name>
</gene>
<proteinExistence type="inferred from homology"/>
<keyword evidence="7" id="KW-0862">Zinc</keyword>
<feature type="transmembrane region" description="Helical" evidence="12">
    <location>
        <begin position="292"/>
        <end position="312"/>
    </location>
</feature>
<dbReference type="RefSeq" id="WP_008928532.1">
    <property type="nucleotide sequence ID" value="NZ_AMRJ01000007.1"/>
</dbReference>
<dbReference type="InterPro" id="IPR002523">
    <property type="entry name" value="MgTranspt_CorA/ZnTranspt_ZntB"/>
</dbReference>
<evidence type="ECO:0000256" key="6">
    <source>
        <dbReference type="ARBA" id="ARBA00022692"/>
    </source>
</evidence>
<dbReference type="Proteomes" id="UP000010164">
    <property type="component" value="Unassembled WGS sequence"/>
</dbReference>
<comment type="caution">
    <text evidence="13">The sequence shown here is derived from an EMBL/GenBank/DDBJ whole genome shotgun (WGS) entry which is preliminary data.</text>
</comment>
<evidence type="ECO:0000256" key="1">
    <source>
        <dbReference type="ARBA" id="ARBA00004651"/>
    </source>
</evidence>
<dbReference type="AlphaFoldDB" id="L0WGI4"/>
<keyword evidence="3" id="KW-0813">Transport</keyword>
<sequence>MENSWLKIALTLDGKGGAQALDADHQLTADDQPCWVHLDYTRDESEQWLQRQHIPAAVVDALLAAETRPRATEVAGGLLVYLRGVNLHPGARPEDMIALRLWISDGRIISSQKRTLLSLQEVEGALARGHGPKTLAALVAEVVDQLIWRMEDVIANIEDEVEACAEHLDETPGAALTSQLGQLRRRAITLRRYLAPQREALGRLQGDDLLGREDALVVREAMERLQRLLEDLDAAREHATLLQEEVFSVQNEAINDRMYLLAMISALFMPLGFLTGLFGINVGGLPGTENDAAFWWFVAAMVAVAVGVLLWMRKRRWL</sequence>
<dbReference type="EMBL" id="AMRJ01000007">
    <property type="protein sequence ID" value="EKF74910.1"/>
    <property type="molecule type" value="Genomic_DNA"/>
</dbReference>
<dbReference type="InterPro" id="IPR045861">
    <property type="entry name" value="CorA_cytoplasmic_dom"/>
</dbReference>
<dbReference type="Gene3D" id="1.20.58.340">
    <property type="entry name" value="Magnesium transport protein CorA, transmembrane region"/>
    <property type="match status" value="2"/>
</dbReference>
<evidence type="ECO:0000256" key="9">
    <source>
        <dbReference type="ARBA" id="ARBA00023065"/>
    </source>
</evidence>
<dbReference type="STRING" id="1177179.A11A3_06750"/>
<dbReference type="SUPFAM" id="SSF143865">
    <property type="entry name" value="CorA soluble domain-like"/>
    <property type="match status" value="1"/>
</dbReference>
<protein>
    <submittedName>
        <fullName evidence="13">Magnesium/cobalt transporter CorA</fullName>
    </submittedName>
</protein>
<accession>L0WGI4</accession>
<keyword evidence="9" id="KW-0406">Ion transport</keyword>
<dbReference type="PATRIC" id="fig|1177179.3.peg.1358"/>
<evidence type="ECO:0000256" key="4">
    <source>
        <dbReference type="ARBA" id="ARBA00022475"/>
    </source>
</evidence>
<name>L0WGI4_9GAMM</name>
<evidence type="ECO:0000313" key="13">
    <source>
        <dbReference type="EMBL" id="EKF74910.1"/>
    </source>
</evidence>
<evidence type="ECO:0000256" key="10">
    <source>
        <dbReference type="ARBA" id="ARBA00023136"/>
    </source>
</evidence>
<evidence type="ECO:0000256" key="11">
    <source>
        <dbReference type="SAM" id="Coils"/>
    </source>
</evidence>
<comment type="subcellular location">
    <subcellularLocation>
        <location evidence="1">Cell membrane</location>
        <topology evidence="1">Multi-pass membrane protein</topology>
    </subcellularLocation>
</comment>
<evidence type="ECO:0000256" key="2">
    <source>
        <dbReference type="ARBA" id="ARBA00009765"/>
    </source>
</evidence>
<keyword evidence="8 12" id="KW-1133">Transmembrane helix</keyword>
<dbReference type="Gene3D" id="3.30.460.20">
    <property type="entry name" value="CorA soluble domain-like"/>
    <property type="match status" value="1"/>
</dbReference>
<dbReference type="Pfam" id="PF01544">
    <property type="entry name" value="CorA"/>
    <property type="match status" value="1"/>
</dbReference>
<feature type="transmembrane region" description="Helical" evidence="12">
    <location>
        <begin position="258"/>
        <end position="280"/>
    </location>
</feature>
<dbReference type="PANTHER" id="PTHR46494:SF3">
    <property type="entry name" value="ZINC TRANSPORT PROTEIN ZNTB"/>
    <property type="match status" value="1"/>
</dbReference>
<evidence type="ECO:0000256" key="8">
    <source>
        <dbReference type="ARBA" id="ARBA00022989"/>
    </source>
</evidence>
<evidence type="ECO:0000256" key="12">
    <source>
        <dbReference type="SAM" id="Phobius"/>
    </source>
</evidence>
<keyword evidence="6 12" id="KW-0812">Transmembrane</keyword>
<reference evidence="13 14" key="1">
    <citation type="journal article" date="2012" name="J. Bacteriol.">
        <title>Genome Sequence of the Alkane-Degrading Bacterium Alcanivorax hongdengensis Type Strain A-11-3.</title>
        <authorList>
            <person name="Lai Q."/>
            <person name="Shao Z."/>
        </authorList>
    </citation>
    <scope>NUCLEOTIDE SEQUENCE [LARGE SCALE GENOMIC DNA]</scope>
    <source>
        <strain evidence="13 14">A-11-3</strain>
    </source>
</reference>
<evidence type="ECO:0000313" key="14">
    <source>
        <dbReference type="Proteomes" id="UP000010164"/>
    </source>
</evidence>
<organism evidence="13 14">
    <name type="scientific">Alcanivorax hongdengensis A-11-3</name>
    <dbReference type="NCBI Taxonomy" id="1177179"/>
    <lineage>
        <taxon>Bacteria</taxon>
        <taxon>Pseudomonadati</taxon>
        <taxon>Pseudomonadota</taxon>
        <taxon>Gammaproteobacteria</taxon>
        <taxon>Oceanospirillales</taxon>
        <taxon>Alcanivoracaceae</taxon>
        <taxon>Alcanivorax</taxon>
    </lineage>
</organism>
<evidence type="ECO:0000256" key="3">
    <source>
        <dbReference type="ARBA" id="ARBA00022448"/>
    </source>
</evidence>
<comment type="similarity">
    <text evidence="2">Belongs to the CorA metal ion transporter (MIT) (TC 1.A.35) family.</text>
</comment>
<evidence type="ECO:0000256" key="7">
    <source>
        <dbReference type="ARBA" id="ARBA00022833"/>
    </source>
</evidence>